<dbReference type="KEGG" id="azz:DEW08_16795"/>
<keyword evidence="2" id="KW-1185">Reference proteome</keyword>
<reference evidence="2" key="1">
    <citation type="submission" date="2018-05" db="EMBL/GenBank/DDBJ databases">
        <title>Azospirillum thermophila sp. nov., a novel isolated from hot spring.</title>
        <authorList>
            <person name="Zhao Z."/>
        </authorList>
    </citation>
    <scope>NUCLEOTIDE SEQUENCE [LARGE SCALE GENOMIC DNA]</scope>
    <source>
        <strain evidence="2">CFH 70021</strain>
    </source>
</reference>
<dbReference type="EMBL" id="CP029353">
    <property type="protein sequence ID" value="AWK87649.1"/>
    <property type="molecule type" value="Genomic_DNA"/>
</dbReference>
<protein>
    <submittedName>
        <fullName evidence="1">Uncharacterized protein</fullName>
    </submittedName>
</protein>
<name>A0A2S2CT53_9PROT</name>
<gene>
    <name evidence="1" type="ORF">DEW08_16795</name>
</gene>
<proteinExistence type="predicted"/>
<organism evidence="1 2">
    <name type="scientific">Azospirillum thermophilum</name>
    <dbReference type="NCBI Taxonomy" id="2202148"/>
    <lineage>
        <taxon>Bacteria</taxon>
        <taxon>Pseudomonadati</taxon>
        <taxon>Pseudomonadota</taxon>
        <taxon>Alphaproteobacteria</taxon>
        <taxon>Rhodospirillales</taxon>
        <taxon>Azospirillaceae</taxon>
        <taxon>Azospirillum</taxon>
    </lineage>
</organism>
<dbReference type="AlphaFoldDB" id="A0A2S2CT53"/>
<evidence type="ECO:0000313" key="2">
    <source>
        <dbReference type="Proteomes" id="UP000245629"/>
    </source>
</evidence>
<evidence type="ECO:0000313" key="1">
    <source>
        <dbReference type="EMBL" id="AWK87649.1"/>
    </source>
</evidence>
<sequence>MTLYGMAAEKLNLDVCLSVVIYPEHIQMAQKAGMSLRDWSAQRIDKALDLTAKEYGSRPDYLLIGEPHGKFEYDLAEVNDGRIGKRRGKAPSRKYDLHGAFGFTSKEIEKAFLQILRRQFKVRGLEQSKMVHDRPADPEKGGIPGWISYSAKHLEVTNTDNWPCPAEWCLRREAGPPERSP</sequence>
<accession>A0A2S2CT53</accession>
<dbReference type="Proteomes" id="UP000245629">
    <property type="component" value="Chromosome 2"/>
</dbReference>